<dbReference type="PANTHER" id="PTHR46700">
    <property type="entry name" value="ARM REPEAT SUPERFAMILY PROTEIN"/>
    <property type="match status" value="1"/>
</dbReference>
<accession>A0A3S3NBZ5</accession>
<reference evidence="1 2" key="1">
    <citation type="journal article" date="2019" name="Nat. Plants">
        <title>Stout camphor tree genome fills gaps in understanding of flowering plant genome evolution.</title>
        <authorList>
            <person name="Chaw S.M."/>
            <person name="Liu Y.C."/>
            <person name="Wu Y.W."/>
            <person name="Wang H.Y."/>
            <person name="Lin C.I."/>
            <person name="Wu C.S."/>
            <person name="Ke H.M."/>
            <person name="Chang L.Y."/>
            <person name="Hsu C.Y."/>
            <person name="Yang H.T."/>
            <person name="Sudianto E."/>
            <person name="Hsu M.H."/>
            <person name="Wu K.P."/>
            <person name="Wang L.N."/>
            <person name="Leebens-Mack J.H."/>
            <person name="Tsai I.J."/>
        </authorList>
    </citation>
    <scope>NUCLEOTIDE SEQUENCE [LARGE SCALE GENOMIC DNA]</scope>
    <source>
        <strain evidence="2">cv. Chaw 1501</strain>
        <tissue evidence="1">Young leaves</tissue>
    </source>
</reference>
<comment type="caution">
    <text evidence="1">The sequence shown here is derived from an EMBL/GenBank/DDBJ whole genome shotgun (WGS) entry which is preliminary data.</text>
</comment>
<name>A0A3S3NBZ5_9MAGN</name>
<dbReference type="EMBL" id="QPKB01000012">
    <property type="protein sequence ID" value="RWR96353.1"/>
    <property type="molecule type" value="Genomic_DNA"/>
</dbReference>
<dbReference type="Proteomes" id="UP000283530">
    <property type="component" value="Unassembled WGS sequence"/>
</dbReference>
<dbReference type="OrthoDB" id="777117at2759"/>
<dbReference type="InterPro" id="IPR011989">
    <property type="entry name" value="ARM-like"/>
</dbReference>
<organism evidence="1 2">
    <name type="scientific">Cinnamomum micranthum f. kanehirae</name>
    <dbReference type="NCBI Taxonomy" id="337451"/>
    <lineage>
        <taxon>Eukaryota</taxon>
        <taxon>Viridiplantae</taxon>
        <taxon>Streptophyta</taxon>
        <taxon>Embryophyta</taxon>
        <taxon>Tracheophyta</taxon>
        <taxon>Spermatophyta</taxon>
        <taxon>Magnoliopsida</taxon>
        <taxon>Magnoliidae</taxon>
        <taxon>Laurales</taxon>
        <taxon>Lauraceae</taxon>
        <taxon>Cinnamomum</taxon>
    </lineage>
</organism>
<proteinExistence type="predicted"/>
<sequence>MSSSTSSFYYYSKKLLFFIRIRRLLKINTTQKNMAVLEQMEKAEVAKEEEEGSGVVREVEDGCFVLQRSVKKLHFGDCEEKEIAAKEIKRLARKDLRTRKSLAALIELANGTYTNKALMVESGILSKLPELIGVTDLSRKQEFAILLLSISSLASTQFPFPSSDVVLPFLVEILDSDTTDDETKAACLATLYNFSTILDHALILASYGTVVHTLLRLSSEKETSERSLATLGNLVVTMVGKKAMEDDPMVPKCFIQIIAWEEKPRCQELATYLLMILAHRSSAQRKKMAELGIVPVLLEVALLGSPLAQKRALRILQWFKDERYMKVGAHSGPQTGRGLMGSPMNEKEIKEGRNAIKKMVKQSLDKNMELIMRRANAAGNAPTLKGLVVSSSSKSLPY</sequence>
<dbReference type="SUPFAM" id="SSF48371">
    <property type="entry name" value="ARM repeat"/>
    <property type="match status" value="1"/>
</dbReference>
<evidence type="ECO:0000313" key="2">
    <source>
        <dbReference type="Proteomes" id="UP000283530"/>
    </source>
</evidence>
<dbReference type="PANTHER" id="PTHR46700:SF2">
    <property type="entry name" value="ARM REPEAT SUPERFAMILY PROTEIN"/>
    <property type="match status" value="1"/>
</dbReference>
<dbReference type="AlphaFoldDB" id="A0A3S3NBZ5"/>
<dbReference type="InterPro" id="IPR016024">
    <property type="entry name" value="ARM-type_fold"/>
</dbReference>
<keyword evidence="2" id="KW-1185">Reference proteome</keyword>
<protein>
    <submittedName>
        <fullName evidence="1">U-box domain-containing protein 7</fullName>
    </submittedName>
</protein>
<evidence type="ECO:0000313" key="1">
    <source>
        <dbReference type="EMBL" id="RWR96353.1"/>
    </source>
</evidence>
<dbReference type="Gene3D" id="1.25.10.10">
    <property type="entry name" value="Leucine-rich Repeat Variant"/>
    <property type="match status" value="1"/>
</dbReference>
<gene>
    <name evidence="1" type="ORF">CKAN_02573500</name>
</gene>